<evidence type="ECO:0000256" key="4">
    <source>
        <dbReference type="ARBA" id="ARBA00023180"/>
    </source>
</evidence>
<dbReference type="InterPro" id="IPR036772">
    <property type="entry name" value="SRCR-like_dom_sf"/>
</dbReference>
<evidence type="ECO:0000256" key="5">
    <source>
        <dbReference type="PROSITE-ProRule" id="PRU00196"/>
    </source>
</evidence>
<evidence type="ECO:0000256" key="1">
    <source>
        <dbReference type="ARBA" id="ARBA00022729"/>
    </source>
</evidence>
<dbReference type="PANTHER" id="PTHR48071">
    <property type="entry name" value="SRCR DOMAIN-CONTAINING PROTEIN"/>
    <property type="match status" value="1"/>
</dbReference>
<dbReference type="PROSITE" id="PS50287">
    <property type="entry name" value="SRCR_2"/>
    <property type="match status" value="1"/>
</dbReference>
<evidence type="ECO:0000256" key="3">
    <source>
        <dbReference type="ARBA" id="ARBA00023157"/>
    </source>
</evidence>
<feature type="non-terminal residue" evidence="7">
    <location>
        <position position="1"/>
    </location>
</feature>
<proteinExistence type="predicted"/>
<name>C3Y049_BRAFL</name>
<evidence type="ECO:0000259" key="6">
    <source>
        <dbReference type="PROSITE" id="PS50287"/>
    </source>
</evidence>
<keyword evidence="3 5" id="KW-1015">Disulfide bond</keyword>
<protein>
    <recommendedName>
        <fullName evidence="6">SRCR domain-containing protein</fullName>
    </recommendedName>
</protein>
<dbReference type="InParanoid" id="C3Y049"/>
<evidence type="ECO:0000256" key="2">
    <source>
        <dbReference type="ARBA" id="ARBA00022737"/>
    </source>
</evidence>
<keyword evidence="1" id="KW-0732">Signal</keyword>
<dbReference type="GO" id="GO:0016020">
    <property type="term" value="C:membrane"/>
    <property type="evidence" value="ECO:0007669"/>
    <property type="project" value="InterPro"/>
</dbReference>
<feature type="disulfide bond" evidence="5">
    <location>
        <begin position="73"/>
        <end position="83"/>
    </location>
</feature>
<dbReference type="AlphaFoldDB" id="C3Y049"/>
<dbReference type="InterPro" id="IPR001190">
    <property type="entry name" value="SRCR"/>
</dbReference>
<feature type="domain" description="SRCR" evidence="6">
    <location>
        <begin position="1"/>
        <end position="104"/>
    </location>
</feature>
<dbReference type="SMART" id="SM00202">
    <property type="entry name" value="SR"/>
    <property type="match status" value="1"/>
</dbReference>
<organism>
    <name type="scientific">Branchiostoma floridae</name>
    <name type="common">Florida lancelet</name>
    <name type="synonym">Amphioxus</name>
    <dbReference type="NCBI Taxonomy" id="7739"/>
    <lineage>
        <taxon>Eukaryota</taxon>
        <taxon>Metazoa</taxon>
        <taxon>Chordata</taxon>
        <taxon>Cephalochordata</taxon>
        <taxon>Leptocardii</taxon>
        <taxon>Amphioxiformes</taxon>
        <taxon>Branchiostomatidae</taxon>
        <taxon>Branchiostoma</taxon>
    </lineage>
</organism>
<comment type="caution">
    <text evidence="5">Lacks conserved residue(s) required for the propagation of feature annotation.</text>
</comment>
<keyword evidence="2" id="KW-0677">Repeat</keyword>
<evidence type="ECO:0000313" key="7">
    <source>
        <dbReference type="EMBL" id="EEN66415.1"/>
    </source>
</evidence>
<dbReference type="PRINTS" id="PR00258">
    <property type="entry name" value="SPERACTRCPTR"/>
</dbReference>
<dbReference type="Gene3D" id="3.10.250.10">
    <property type="entry name" value="SRCR-like domain"/>
    <property type="match status" value="1"/>
</dbReference>
<accession>C3Y049</accession>
<dbReference type="Pfam" id="PF00530">
    <property type="entry name" value="SRCR"/>
    <property type="match status" value="1"/>
</dbReference>
<dbReference type="FunFam" id="3.10.250.10:FF:000006">
    <property type="entry name" value="neurotrypsin isoform X2"/>
    <property type="match status" value="1"/>
</dbReference>
<gene>
    <name evidence="7" type="ORF">BRAFLDRAFT_209265</name>
</gene>
<sequence length="109" mass="11585">VRLRGGGDGVTHRGRVEVHHDGTWGTVCDDEWGKPDADVVCRQLGFPRGSLKATNRSAFGSGGLEFMLDDVACTGEEVSLADCRHNGWGEHNCRENEAAGVICATDDGG</sequence>
<reference evidence="7" key="1">
    <citation type="journal article" date="2008" name="Nature">
        <title>The amphioxus genome and the evolution of the chordate karyotype.</title>
        <authorList>
            <consortium name="US DOE Joint Genome Institute (JGI-PGF)"/>
            <person name="Putnam N.H."/>
            <person name="Butts T."/>
            <person name="Ferrier D.E.K."/>
            <person name="Furlong R.F."/>
            <person name="Hellsten U."/>
            <person name="Kawashima T."/>
            <person name="Robinson-Rechavi M."/>
            <person name="Shoguchi E."/>
            <person name="Terry A."/>
            <person name="Yu J.-K."/>
            <person name="Benito-Gutierrez E.L."/>
            <person name="Dubchak I."/>
            <person name="Garcia-Fernandez J."/>
            <person name="Gibson-Brown J.J."/>
            <person name="Grigoriev I.V."/>
            <person name="Horton A.C."/>
            <person name="de Jong P.J."/>
            <person name="Jurka J."/>
            <person name="Kapitonov V.V."/>
            <person name="Kohara Y."/>
            <person name="Kuroki Y."/>
            <person name="Lindquist E."/>
            <person name="Lucas S."/>
            <person name="Osoegawa K."/>
            <person name="Pennacchio L.A."/>
            <person name="Salamov A.A."/>
            <person name="Satou Y."/>
            <person name="Sauka-Spengler T."/>
            <person name="Schmutz J."/>
            <person name="Shin-I T."/>
            <person name="Toyoda A."/>
            <person name="Bronner-Fraser M."/>
            <person name="Fujiyama A."/>
            <person name="Holland L.Z."/>
            <person name="Holland P.W.H."/>
            <person name="Satoh N."/>
            <person name="Rokhsar D.S."/>
        </authorList>
    </citation>
    <scope>NUCLEOTIDE SEQUENCE [LARGE SCALE GENOMIC DNA]</scope>
    <source>
        <strain evidence="7">S238N-H82</strain>
        <tissue evidence="7">Testes</tissue>
    </source>
</reference>
<keyword evidence="4" id="KW-0325">Glycoprotein</keyword>
<dbReference type="EMBL" id="GG666477">
    <property type="protein sequence ID" value="EEN66415.1"/>
    <property type="molecule type" value="Genomic_DNA"/>
</dbReference>
<dbReference type="SUPFAM" id="SSF56487">
    <property type="entry name" value="SRCR-like"/>
    <property type="match status" value="1"/>
</dbReference>
<dbReference type="PANTHER" id="PTHR48071:SF18">
    <property type="entry name" value="DELETED IN MALIGNANT BRAIN TUMORS 1 PROTEIN-RELATED"/>
    <property type="match status" value="1"/>
</dbReference>